<accession>A0A6L3NM42</accession>
<keyword evidence="1" id="KW-0472">Membrane</keyword>
<keyword evidence="1" id="KW-1133">Transmembrane helix</keyword>
<organism evidence="2 3">
    <name type="scientific">Burkholderia territorii</name>
    <dbReference type="NCBI Taxonomy" id="1503055"/>
    <lineage>
        <taxon>Bacteria</taxon>
        <taxon>Pseudomonadati</taxon>
        <taxon>Pseudomonadota</taxon>
        <taxon>Betaproteobacteria</taxon>
        <taxon>Burkholderiales</taxon>
        <taxon>Burkholderiaceae</taxon>
        <taxon>Burkholderia</taxon>
        <taxon>Burkholderia cepacia complex</taxon>
    </lineage>
</organism>
<reference evidence="2 3" key="1">
    <citation type="submission" date="2019-09" db="EMBL/GenBank/DDBJ databases">
        <title>Draft genome sequences of 48 bacterial type strains from the CCUG.</title>
        <authorList>
            <person name="Tunovic T."/>
            <person name="Pineiro-Iglesias B."/>
            <person name="Unosson C."/>
            <person name="Inganas E."/>
            <person name="Ohlen M."/>
            <person name="Cardew S."/>
            <person name="Jensie-Markopoulos S."/>
            <person name="Salva-Serra F."/>
            <person name="Jaen-Luchoro D."/>
            <person name="Karlsson R."/>
            <person name="Svensson-Stadler L."/>
            <person name="Chun J."/>
            <person name="Moore E."/>
        </authorList>
    </citation>
    <scope>NUCLEOTIDE SEQUENCE [LARGE SCALE GENOMIC DNA]</scope>
    <source>
        <strain evidence="2 3">CCUG 65687</strain>
    </source>
</reference>
<dbReference type="AlphaFoldDB" id="A0A6L3NM42"/>
<sequence>MSVEVRTSEELKAAMESGSTEIIVLEGSLATQLKAVKYIKSIGPIAVSGVVAAVPLIIGAGGFGGVATAAVAPGAAWATSAIVALCIAIGGTIAISLFPDWDYVELPFGIKFKRKLRD</sequence>
<gene>
    <name evidence="2" type="ORF">F7R13_04795</name>
</gene>
<feature type="transmembrane region" description="Helical" evidence="1">
    <location>
        <begin position="42"/>
        <end position="63"/>
    </location>
</feature>
<evidence type="ECO:0000313" key="3">
    <source>
        <dbReference type="Proteomes" id="UP000473571"/>
    </source>
</evidence>
<name>A0A6L3NM42_9BURK</name>
<keyword evidence="1" id="KW-0812">Transmembrane</keyword>
<dbReference type="EMBL" id="VZOL01000028">
    <property type="protein sequence ID" value="KAB0685367.1"/>
    <property type="molecule type" value="Genomic_DNA"/>
</dbReference>
<proteinExistence type="predicted"/>
<comment type="caution">
    <text evidence="2">The sequence shown here is derived from an EMBL/GenBank/DDBJ whole genome shotgun (WGS) entry which is preliminary data.</text>
</comment>
<dbReference type="RefSeq" id="WP_151003699.1">
    <property type="nucleotide sequence ID" value="NZ_CABVPO010000017.1"/>
</dbReference>
<protein>
    <submittedName>
        <fullName evidence="2">Uncharacterized protein</fullName>
    </submittedName>
</protein>
<evidence type="ECO:0000256" key="1">
    <source>
        <dbReference type="SAM" id="Phobius"/>
    </source>
</evidence>
<evidence type="ECO:0000313" key="2">
    <source>
        <dbReference type="EMBL" id="KAB0685367.1"/>
    </source>
</evidence>
<dbReference type="Proteomes" id="UP000473571">
    <property type="component" value="Unassembled WGS sequence"/>
</dbReference>
<feature type="transmembrane region" description="Helical" evidence="1">
    <location>
        <begin position="75"/>
        <end position="98"/>
    </location>
</feature>